<accession>A0A2G5V741</accession>
<dbReference type="Gene3D" id="3.30.40.10">
    <property type="entry name" value="Zinc/RING finger domain, C3HC4 (zinc finger)"/>
    <property type="match status" value="1"/>
</dbReference>
<evidence type="ECO:0000313" key="10">
    <source>
        <dbReference type="EMBL" id="PIC47562.1"/>
    </source>
</evidence>
<dbReference type="GO" id="GO:0043161">
    <property type="term" value="P:proteasome-mediated ubiquitin-dependent protein catabolic process"/>
    <property type="evidence" value="ECO:0007669"/>
    <property type="project" value="TreeGrafter"/>
</dbReference>
<keyword evidence="4" id="KW-0677">Repeat</keyword>
<dbReference type="CDD" id="cd20335">
    <property type="entry name" value="BRcat_RBR"/>
    <property type="match status" value="1"/>
</dbReference>
<organism evidence="10 11">
    <name type="scientific">Caenorhabditis nigoni</name>
    <dbReference type="NCBI Taxonomy" id="1611254"/>
    <lineage>
        <taxon>Eukaryota</taxon>
        <taxon>Metazoa</taxon>
        <taxon>Ecdysozoa</taxon>
        <taxon>Nematoda</taxon>
        <taxon>Chromadorea</taxon>
        <taxon>Rhabditida</taxon>
        <taxon>Rhabditina</taxon>
        <taxon>Rhabditomorpha</taxon>
        <taxon>Rhabditoidea</taxon>
        <taxon>Rhabditidae</taxon>
        <taxon>Peloderinae</taxon>
        <taxon>Caenorhabditis</taxon>
    </lineage>
</organism>
<dbReference type="PROSITE" id="PS51873">
    <property type="entry name" value="TRIAD"/>
    <property type="match status" value="1"/>
</dbReference>
<dbReference type="GO" id="GO:0004842">
    <property type="term" value="F:ubiquitin-protein transferase activity"/>
    <property type="evidence" value="ECO:0007669"/>
    <property type="project" value="TreeGrafter"/>
</dbReference>
<reference evidence="11" key="1">
    <citation type="submission" date="2017-10" db="EMBL/GenBank/DDBJ databases">
        <title>Rapid genome shrinkage in a self-fertile nematode reveals novel sperm competition proteins.</title>
        <authorList>
            <person name="Yin D."/>
            <person name="Schwarz E.M."/>
            <person name="Thomas C.G."/>
            <person name="Felde R.L."/>
            <person name="Korf I.F."/>
            <person name="Cutter A.D."/>
            <person name="Schartner C.M."/>
            <person name="Ralston E.J."/>
            <person name="Meyer B.J."/>
            <person name="Haag E.S."/>
        </authorList>
    </citation>
    <scope>NUCLEOTIDE SEQUENCE [LARGE SCALE GENOMIC DNA]</scope>
    <source>
        <strain evidence="11">JU1422</strain>
    </source>
</reference>
<keyword evidence="6" id="KW-0833">Ubl conjugation pathway</keyword>
<feature type="domain" description="RING-type" evidence="9">
    <location>
        <begin position="847"/>
        <end position="1077"/>
    </location>
</feature>
<dbReference type="InterPro" id="IPR013083">
    <property type="entry name" value="Znf_RING/FYVE/PHD"/>
</dbReference>
<dbReference type="InterPro" id="IPR044066">
    <property type="entry name" value="TRIAD_supradom"/>
</dbReference>
<sequence length="1209" mass="140223">MPKFIRIDKSSSEIDGKQKKTNSFPEHIKMPPRSRRKEVAVPAHHLNYVVEASSSNSDWYTGPSVDTNSVDLSPEARARAQFEQRQRHRNYCPRETSVSLKYAEPWPFGLQDISIFGRELRTRKLDKIRQVRGNHAESFFCEVGPERRIDEAWFERTLNDVKRQIRSEEATVPWIKTAVFYPLGPKNILQAIDRRSMIGRKILLLVNPNNALAYLVVQSFGNQEDDEAAIERFLRLRNFKHKSEMLSAPNSGYSMLYKYGETPTLVRTASDSTIALVFDSEFLRGIRRNQPFTAEEFYQDRLGCSLRYTRRLSEPEKKWLEKQTELFNFQERPLRILQFFSVEDRNMAVRQNQFEFLDVLFCESMFNYKEIMEQIHLYVTYSMEPKHEELIEVTLTVECEKIVAEEAFRAHGLIWRYFNDKGVEEPALRYDSNHRKIVLSGFPAHLSTFESQKWLVERIRSKNNFLISSIEQFIVILPDAENKFRQARNKKLDASIEQDIYRIGHCNNIYRPIPEEWSSGLQGGVGAEYMLNLVKERKDVPWKILRNNRGPMQHVETYTVHFRTIPIGLRFMGHILDEASEKPLFWVDESDRKGPNIIPCYRMSITMSRAMRYALRRAIRTVDRDTRHTFPALSKNEDVMMENPEASYYGARLCEDWSYDSGTGMIEVQGWNPSSVRFFTRNLLKAIAPLELVSIPQCPPDENAQFFFGVGESYVRSLPRKYDGNVVIDIDQFSQKIRLWGLAAEDALEDLKSYPRNKSSIVIEATIPVYFPHFNNRVRHYLNQEVIQQLRRSLNLQKLIGDNTTDILSFEGTIEAYEKLIEGLTELSAAVFDRDIEGNKELEEMQKEYKCTCTASEFARSTNFYRLHCGHTFCRTCLSQCINSSVNDAELLIKCPAISCEEFITPTELMDIILGDDRRVRDIDAEKLRILVHKTKDAILAADPELKNCSTADCVGIYTKEEGDIRDLRHCTACGRRYCRQCLSGVHEGRTCEEAVRLQQPEESLKVWVREAGDRVKPCPVKECKSIIEKNDGCNHMQCPKCSIHFCWLCGFKAEEQGPIYGHMNEVHGDFGLNNYVVDEDEHELQGPLMRLYMGANMDEEDESDDESVNEIEERTNRFLQNLGLPDDAPMGEIRRRAELWQPNHPPRAPSPPRPPPPMRPRHFESLPQIVLDAHPDLTDTDEEAYLGFLNSVPTRAEQDERVRELTQL</sequence>
<dbReference type="GO" id="GO:0043130">
    <property type="term" value="F:ubiquitin binding"/>
    <property type="evidence" value="ECO:0007669"/>
    <property type="project" value="TreeGrafter"/>
</dbReference>
<dbReference type="SMART" id="SM00647">
    <property type="entry name" value="IBR"/>
    <property type="match status" value="2"/>
</dbReference>
<evidence type="ECO:0000259" key="9">
    <source>
        <dbReference type="PROSITE" id="PS51873"/>
    </source>
</evidence>
<dbReference type="SUPFAM" id="SSF57850">
    <property type="entry name" value="RING/U-box"/>
    <property type="match status" value="3"/>
</dbReference>
<feature type="region of interest" description="Disordered" evidence="8">
    <location>
        <begin position="1"/>
        <end position="36"/>
    </location>
</feature>
<feature type="region of interest" description="Disordered" evidence="8">
    <location>
        <begin position="1140"/>
        <end position="1163"/>
    </location>
</feature>
<comment type="caution">
    <text evidence="10">The sequence shown here is derived from an EMBL/GenBank/DDBJ whole genome shotgun (WGS) entry which is preliminary data.</text>
</comment>
<feature type="compositionally biased region" description="Pro residues" evidence="8">
    <location>
        <begin position="1144"/>
        <end position="1159"/>
    </location>
</feature>
<dbReference type="Gene3D" id="1.20.120.1750">
    <property type="match status" value="1"/>
</dbReference>
<proteinExistence type="predicted"/>
<dbReference type="AlphaFoldDB" id="A0A2G5V741"/>
<protein>
    <recommendedName>
        <fullName evidence="9">RING-type domain-containing protein</fullName>
    </recommendedName>
</protein>
<evidence type="ECO:0000256" key="8">
    <source>
        <dbReference type="SAM" id="MobiDB-lite"/>
    </source>
</evidence>
<evidence type="ECO:0000313" key="11">
    <source>
        <dbReference type="Proteomes" id="UP000230233"/>
    </source>
</evidence>
<dbReference type="InterPro" id="IPR017907">
    <property type="entry name" value="Znf_RING_CS"/>
</dbReference>
<dbReference type="PANTHER" id="PTHR22770">
    <property type="entry name" value="UBIQUITIN CONJUGATING ENZYME 7 INTERACTING PROTEIN-RELATED"/>
    <property type="match status" value="1"/>
</dbReference>
<dbReference type="OrthoDB" id="61092at2759"/>
<dbReference type="InterPro" id="IPR051628">
    <property type="entry name" value="LUBAC_E3_Ligases"/>
</dbReference>
<dbReference type="GO" id="GO:0071797">
    <property type="term" value="C:LUBAC complex"/>
    <property type="evidence" value="ECO:0007669"/>
    <property type="project" value="TreeGrafter"/>
</dbReference>
<dbReference type="GO" id="GO:0097039">
    <property type="term" value="P:protein linear polyubiquitination"/>
    <property type="evidence" value="ECO:0007669"/>
    <property type="project" value="TreeGrafter"/>
</dbReference>
<keyword evidence="11" id="KW-1185">Reference proteome</keyword>
<dbReference type="PANTHER" id="PTHR22770:SF13">
    <property type="entry name" value="RING-TYPE DOMAIN-CONTAINING PROTEIN"/>
    <property type="match status" value="1"/>
</dbReference>
<feature type="compositionally biased region" description="Basic and acidic residues" evidence="8">
    <location>
        <begin position="1"/>
        <end position="18"/>
    </location>
</feature>
<dbReference type="GO" id="GO:0008270">
    <property type="term" value="F:zinc ion binding"/>
    <property type="evidence" value="ECO:0007669"/>
    <property type="project" value="UniProtKB-KW"/>
</dbReference>
<keyword evidence="3" id="KW-0479">Metal-binding</keyword>
<dbReference type="InterPro" id="IPR002867">
    <property type="entry name" value="IBR_dom"/>
</dbReference>
<keyword evidence="2" id="KW-0808">Transferase</keyword>
<comment type="pathway">
    <text evidence="1">Protein modification; protein ubiquitination.</text>
</comment>
<evidence type="ECO:0000256" key="4">
    <source>
        <dbReference type="ARBA" id="ARBA00022737"/>
    </source>
</evidence>
<evidence type="ECO:0000256" key="5">
    <source>
        <dbReference type="ARBA" id="ARBA00022771"/>
    </source>
</evidence>
<name>A0A2G5V741_9PELO</name>
<dbReference type="PROSITE" id="PS00518">
    <property type="entry name" value="ZF_RING_1"/>
    <property type="match status" value="1"/>
</dbReference>
<dbReference type="Pfam" id="PF01485">
    <property type="entry name" value="IBR"/>
    <property type="match status" value="2"/>
</dbReference>
<keyword evidence="7" id="KW-0862">Zinc</keyword>
<evidence type="ECO:0000256" key="3">
    <source>
        <dbReference type="ARBA" id="ARBA00022723"/>
    </source>
</evidence>
<gene>
    <name evidence="10" type="primary">Cnig_chr_II.g6876</name>
    <name evidence="10" type="ORF">B9Z55_006876</name>
</gene>
<dbReference type="Proteomes" id="UP000230233">
    <property type="component" value="Chromosome II"/>
</dbReference>
<evidence type="ECO:0000256" key="1">
    <source>
        <dbReference type="ARBA" id="ARBA00004906"/>
    </source>
</evidence>
<evidence type="ECO:0000256" key="6">
    <source>
        <dbReference type="ARBA" id="ARBA00022786"/>
    </source>
</evidence>
<evidence type="ECO:0000256" key="7">
    <source>
        <dbReference type="ARBA" id="ARBA00022833"/>
    </source>
</evidence>
<evidence type="ECO:0000256" key="2">
    <source>
        <dbReference type="ARBA" id="ARBA00022679"/>
    </source>
</evidence>
<keyword evidence="5" id="KW-0863">Zinc-finger</keyword>
<dbReference type="EMBL" id="PDUG01000002">
    <property type="protein sequence ID" value="PIC47562.1"/>
    <property type="molecule type" value="Genomic_DNA"/>
</dbReference>
<dbReference type="STRING" id="1611254.A0A2G5V741"/>